<comment type="caution">
    <text evidence="3">The sequence shown here is derived from an EMBL/GenBank/DDBJ whole genome shotgun (WGS) entry which is preliminary data.</text>
</comment>
<dbReference type="EMBL" id="CAJZBQ010000053">
    <property type="protein sequence ID" value="CAG9331831.1"/>
    <property type="molecule type" value="Genomic_DNA"/>
</dbReference>
<feature type="region of interest" description="Disordered" evidence="1">
    <location>
        <begin position="40"/>
        <end position="83"/>
    </location>
</feature>
<keyword evidence="4" id="KW-1185">Reference proteome</keyword>
<proteinExistence type="predicted"/>
<reference evidence="3" key="1">
    <citation type="submission" date="2021-09" db="EMBL/GenBank/DDBJ databases">
        <authorList>
            <consortium name="AG Swart"/>
            <person name="Singh M."/>
            <person name="Singh A."/>
            <person name="Seah K."/>
            <person name="Emmerich C."/>
        </authorList>
    </citation>
    <scope>NUCLEOTIDE SEQUENCE</scope>
    <source>
        <strain evidence="3">ATCC30299</strain>
    </source>
</reference>
<gene>
    <name evidence="3" type="ORF">BSTOLATCC_MIC53890</name>
</gene>
<accession>A0AAU9JYC4</accession>
<dbReference type="Proteomes" id="UP001162131">
    <property type="component" value="Unassembled WGS sequence"/>
</dbReference>
<evidence type="ECO:0000256" key="1">
    <source>
        <dbReference type="SAM" id="MobiDB-lite"/>
    </source>
</evidence>
<evidence type="ECO:0000313" key="3">
    <source>
        <dbReference type="EMBL" id="CAG9331831.1"/>
    </source>
</evidence>
<dbReference type="AlphaFoldDB" id="A0AAU9JYC4"/>
<feature type="compositionally biased region" description="Basic and acidic residues" evidence="1">
    <location>
        <begin position="49"/>
        <end position="63"/>
    </location>
</feature>
<dbReference type="Pfam" id="PF04774">
    <property type="entry name" value="HABP4_PAI-RBP1"/>
    <property type="match status" value="1"/>
</dbReference>
<evidence type="ECO:0000313" key="4">
    <source>
        <dbReference type="Proteomes" id="UP001162131"/>
    </source>
</evidence>
<organism evidence="3 4">
    <name type="scientific">Blepharisma stoltei</name>
    <dbReference type="NCBI Taxonomy" id="1481888"/>
    <lineage>
        <taxon>Eukaryota</taxon>
        <taxon>Sar</taxon>
        <taxon>Alveolata</taxon>
        <taxon>Ciliophora</taxon>
        <taxon>Postciliodesmatophora</taxon>
        <taxon>Heterotrichea</taxon>
        <taxon>Heterotrichida</taxon>
        <taxon>Blepharismidae</taxon>
        <taxon>Blepharisma</taxon>
    </lineage>
</organism>
<name>A0AAU9JYC4_9CILI</name>
<evidence type="ECO:0000259" key="2">
    <source>
        <dbReference type="Pfam" id="PF04774"/>
    </source>
</evidence>
<feature type="domain" description="Hyaluronan/mRNA-binding protein" evidence="2">
    <location>
        <begin position="74"/>
        <end position="154"/>
    </location>
</feature>
<sequence>MEVQRINQNIFTLLDEELATAPPNYPEIIHISEGIRPTIYSKSQPKIKGSLEEPRSSPKEIHIRSNRRPSPPNNRKSRTGLSNEIKRQGAGLYNWGEYIPKTFKDKEKVDVQGDEALMPDTEISEEIETKVKSQENGVLTMSEYLGLEENEEAKERNIIDNIVDFTKKTVKKAQELVKKVEKELEKGEPPGFKENDFPELKSF</sequence>
<feature type="region of interest" description="Disordered" evidence="1">
    <location>
        <begin position="182"/>
        <end position="203"/>
    </location>
</feature>
<protein>
    <recommendedName>
        <fullName evidence="2">Hyaluronan/mRNA-binding protein domain-containing protein</fullName>
    </recommendedName>
</protein>
<dbReference type="InterPro" id="IPR006861">
    <property type="entry name" value="HABP4_PAIRBP1-bd"/>
</dbReference>